<feature type="transmembrane region" description="Helical" evidence="8">
    <location>
        <begin position="133"/>
        <end position="153"/>
    </location>
</feature>
<protein>
    <recommendedName>
        <fullName evidence="11">Glycosyltransferase RgtA/B/C/D-like domain-containing protein</fullName>
    </recommendedName>
</protein>
<dbReference type="GO" id="GO:0009103">
    <property type="term" value="P:lipopolysaccharide biosynthetic process"/>
    <property type="evidence" value="ECO:0007669"/>
    <property type="project" value="UniProtKB-ARBA"/>
</dbReference>
<evidence type="ECO:0000256" key="8">
    <source>
        <dbReference type="SAM" id="Phobius"/>
    </source>
</evidence>
<accession>A0A3D8L9Q3</accession>
<feature type="transmembrane region" description="Helical" evidence="8">
    <location>
        <begin position="173"/>
        <end position="196"/>
    </location>
</feature>
<dbReference type="EMBL" id="QRGR01000018">
    <property type="protein sequence ID" value="RDV14149.1"/>
    <property type="molecule type" value="Genomic_DNA"/>
</dbReference>
<dbReference type="InterPro" id="IPR050297">
    <property type="entry name" value="LipidA_mod_glycosyltrf_83"/>
</dbReference>
<evidence type="ECO:0000256" key="1">
    <source>
        <dbReference type="ARBA" id="ARBA00004651"/>
    </source>
</evidence>
<name>A0A3D8L9Q3_9BACT</name>
<feature type="transmembrane region" description="Helical" evidence="8">
    <location>
        <begin position="356"/>
        <end position="376"/>
    </location>
</feature>
<reference evidence="10" key="1">
    <citation type="submission" date="2018-08" db="EMBL/GenBank/DDBJ databases">
        <authorList>
            <person name="Liu Z.-W."/>
            <person name="Du Z.-J."/>
        </authorList>
    </citation>
    <scope>NUCLEOTIDE SEQUENCE [LARGE SCALE GENOMIC DNA]</scope>
    <source>
        <strain evidence="10">H4X</strain>
    </source>
</reference>
<comment type="subcellular location">
    <subcellularLocation>
        <location evidence="1">Cell membrane</location>
        <topology evidence="1">Multi-pass membrane protein</topology>
    </subcellularLocation>
</comment>
<dbReference type="PANTHER" id="PTHR33908:SF11">
    <property type="entry name" value="MEMBRANE PROTEIN"/>
    <property type="match status" value="1"/>
</dbReference>
<evidence type="ECO:0000256" key="6">
    <source>
        <dbReference type="ARBA" id="ARBA00022989"/>
    </source>
</evidence>
<keyword evidence="6 8" id="KW-1133">Transmembrane helix</keyword>
<evidence type="ECO:0000256" key="3">
    <source>
        <dbReference type="ARBA" id="ARBA00022676"/>
    </source>
</evidence>
<keyword evidence="7 8" id="KW-0472">Membrane</keyword>
<feature type="transmembrane region" description="Helical" evidence="8">
    <location>
        <begin position="108"/>
        <end position="126"/>
    </location>
</feature>
<evidence type="ECO:0000256" key="5">
    <source>
        <dbReference type="ARBA" id="ARBA00022692"/>
    </source>
</evidence>
<gene>
    <name evidence="9" type="ORF">DXT99_16420</name>
</gene>
<keyword evidence="5 8" id="KW-0812">Transmembrane</keyword>
<feature type="transmembrane region" description="Helical" evidence="8">
    <location>
        <begin position="300"/>
        <end position="321"/>
    </location>
</feature>
<dbReference type="Proteomes" id="UP000256708">
    <property type="component" value="Unassembled WGS sequence"/>
</dbReference>
<keyword evidence="4" id="KW-0808">Transferase</keyword>
<keyword evidence="3" id="KW-0328">Glycosyltransferase</keyword>
<feature type="transmembrane region" description="Helical" evidence="8">
    <location>
        <begin position="81"/>
        <end position="102"/>
    </location>
</feature>
<comment type="caution">
    <text evidence="9">The sequence shown here is derived from an EMBL/GenBank/DDBJ whole genome shotgun (WGS) entry which is preliminary data.</text>
</comment>
<evidence type="ECO:0000313" key="10">
    <source>
        <dbReference type="Proteomes" id="UP000256708"/>
    </source>
</evidence>
<dbReference type="GO" id="GO:0005886">
    <property type="term" value="C:plasma membrane"/>
    <property type="evidence" value="ECO:0007669"/>
    <property type="project" value="UniProtKB-SubCell"/>
</dbReference>
<keyword evidence="10" id="KW-1185">Reference proteome</keyword>
<feature type="transmembrane region" description="Helical" evidence="8">
    <location>
        <begin position="328"/>
        <end position="344"/>
    </location>
</feature>
<feature type="transmembrane region" description="Helical" evidence="8">
    <location>
        <begin position="15"/>
        <end position="34"/>
    </location>
</feature>
<proteinExistence type="predicted"/>
<evidence type="ECO:0000256" key="7">
    <source>
        <dbReference type="ARBA" id="ARBA00023136"/>
    </source>
</evidence>
<sequence>MLPRTQLSAATEKSIQVALVALWTVLHAVLFWKYGVRTTDDSREYLTYAHAIADEFHFANNYYIKYLGYPLFLALMFKLGLSLKGVIIVQTLLSGIATIFFYRTTKLLAGNTLAPALATFVLIIWYDLQLFHAFIMTESLYISLLIFAFYLIVKADSVRQSLWAVPVLLYVALVRPNGFIAVVAYAAYLITIAYLAAPTKLARRLLLLGVVIVPLAAILVVDQYLLQSFTVVETYEKGEVIYLYKGLLVHSDKPIIMPPADASPLTKLYLFVRDNTSYFFRMSALRFLLFWGNVKPFFSVFHNTMIALLLYPMYLFGAIALLKDRIPLPVRVFGVLLVLQQAFITTITSENETGRFLMSVVFIVFAFGATGISWQLEKWKTRLES</sequence>
<dbReference type="PANTHER" id="PTHR33908">
    <property type="entry name" value="MANNOSYLTRANSFERASE YKCB-RELATED"/>
    <property type="match status" value="1"/>
</dbReference>
<organism evidence="9 10">
    <name type="scientific">Pontibacter diazotrophicus</name>
    <dbReference type="NCBI Taxonomy" id="1400979"/>
    <lineage>
        <taxon>Bacteria</taxon>
        <taxon>Pseudomonadati</taxon>
        <taxon>Bacteroidota</taxon>
        <taxon>Cytophagia</taxon>
        <taxon>Cytophagales</taxon>
        <taxon>Hymenobacteraceae</taxon>
        <taxon>Pontibacter</taxon>
    </lineage>
</organism>
<dbReference type="AlphaFoldDB" id="A0A3D8L9Q3"/>
<feature type="transmembrane region" description="Helical" evidence="8">
    <location>
        <begin position="205"/>
        <end position="226"/>
    </location>
</feature>
<dbReference type="GO" id="GO:0016763">
    <property type="term" value="F:pentosyltransferase activity"/>
    <property type="evidence" value="ECO:0007669"/>
    <property type="project" value="TreeGrafter"/>
</dbReference>
<evidence type="ECO:0000313" key="9">
    <source>
        <dbReference type="EMBL" id="RDV14149.1"/>
    </source>
</evidence>
<evidence type="ECO:0000256" key="2">
    <source>
        <dbReference type="ARBA" id="ARBA00022475"/>
    </source>
</evidence>
<evidence type="ECO:0008006" key="11">
    <source>
        <dbReference type="Google" id="ProtNLM"/>
    </source>
</evidence>
<evidence type="ECO:0000256" key="4">
    <source>
        <dbReference type="ARBA" id="ARBA00022679"/>
    </source>
</evidence>
<keyword evidence="2" id="KW-1003">Cell membrane</keyword>